<feature type="domain" description="VOC" evidence="1">
    <location>
        <begin position="8"/>
        <end position="137"/>
    </location>
</feature>
<protein>
    <submittedName>
        <fullName evidence="2">VOC family protein</fullName>
    </submittedName>
</protein>
<dbReference type="InterPro" id="IPR037523">
    <property type="entry name" value="VOC_core"/>
</dbReference>
<dbReference type="Gene3D" id="3.30.720.110">
    <property type="match status" value="1"/>
</dbReference>
<dbReference type="Gene3D" id="3.30.720.120">
    <property type="match status" value="1"/>
</dbReference>
<dbReference type="RefSeq" id="WP_280734742.1">
    <property type="nucleotide sequence ID" value="NZ_CP120368.1"/>
</dbReference>
<dbReference type="SUPFAM" id="SSF54593">
    <property type="entry name" value="Glyoxalase/Bleomycin resistance protein/Dihydroxybiphenyl dioxygenase"/>
    <property type="match status" value="1"/>
</dbReference>
<dbReference type="InterPro" id="IPR004360">
    <property type="entry name" value="Glyas_Fos-R_dOase_dom"/>
</dbReference>
<reference evidence="2 3" key="1">
    <citation type="submission" date="2023-03" db="EMBL/GenBank/DDBJ databases">
        <authorList>
            <person name="Kaur S."/>
            <person name="Espinosa-Saiz D."/>
            <person name="Velazquez E."/>
            <person name="Menendez E."/>
            <person name="diCenzo G.C."/>
        </authorList>
    </citation>
    <scope>NUCLEOTIDE SEQUENCE [LARGE SCALE GENOMIC DNA]</scope>
    <source>
        <strain evidence="2 3">LMG 27395</strain>
    </source>
</reference>
<dbReference type="InterPro" id="IPR029068">
    <property type="entry name" value="Glyas_Bleomycin-R_OHBP_Dase"/>
</dbReference>
<evidence type="ECO:0000313" key="3">
    <source>
        <dbReference type="Proteomes" id="UP001235547"/>
    </source>
</evidence>
<dbReference type="PANTHER" id="PTHR34109:SF1">
    <property type="entry name" value="VOC DOMAIN-CONTAINING PROTEIN"/>
    <property type="match status" value="1"/>
</dbReference>
<organism evidence="2 3">
    <name type="scientific">Sinorhizobium numidicum</name>
    <dbReference type="NCBI Taxonomy" id="680248"/>
    <lineage>
        <taxon>Bacteria</taxon>
        <taxon>Pseudomonadati</taxon>
        <taxon>Pseudomonadota</taxon>
        <taxon>Alphaproteobacteria</taxon>
        <taxon>Hyphomicrobiales</taxon>
        <taxon>Rhizobiaceae</taxon>
        <taxon>Sinorhizobium/Ensifer group</taxon>
        <taxon>Sinorhizobium</taxon>
    </lineage>
</organism>
<dbReference type="PANTHER" id="PTHR34109">
    <property type="entry name" value="BNAUNNG04460D PROTEIN-RELATED"/>
    <property type="match status" value="1"/>
</dbReference>
<name>A0ABY8D2F6_9HYPH</name>
<evidence type="ECO:0000313" key="2">
    <source>
        <dbReference type="EMBL" id="WEX83867.1"/>
    </source>
</evidence>
<dbReference type="Proteomes" id="UP001235547">
    <property type="component" value="Chromosome 1"/>
</dbReference>
<keyword evidence="3" id="KW-1185">Reference proteome</keyword>
<accession>A0ABY8D2F6</accession>
<evidence type="ECO:0000259" key="1">
    <source>
        <dbReference type="PROSITE" id="PS51819"/>
    </source>
</evidence>
<sequence>MTSEGKIPPIQVHLCVNGGLAAIAFYEKAFGAVNTFHQMAEDGKRVMHANLALFSGEIMLHDEFPEFGMSIKSPHTAGGASVAININLPKPEEVDSAYAKAVAAGASTVMEPQDTFWEARYARIEDPFGHIWAFNAPVAKS</sequence>
<proteinExistence type="predicted"/>
<dbReference type="PROSITE" id="PS51819">
    <property type="entry name" value="VOC"/>
    <property type="match status" value="1"/>
</dbReference>
<dbReference type="Pfam" id="PF00903">
    <property type="entry name" value="Glyoxalase"/>
    <property type="match status" value="1"/>
</dbReference>
<gene>
    <name evidence="2" type="ORF">PYH38_002690</name>
</gene>
<dbReference type="EMBL" id="CP120371">
    <property type="protein sequence ID" value="WEX83867.1"/>
    <property type="molecule type" value="Genomic_DNA"/>
</dbReference>